<gene>
    <name evidence="1" type="ORF">QE152_g13258</name>
</gene>
<comment type="caution">
    <text evidence="1">The sequence shown here is derived from an EMBL/GenBank/DDBJ whole genome shotgun (WGS) entry which is preliminary data.</text>
</comment>
<organism evidence="1 2">
    <name type="scientific">Popillia japonica</name>
    <name type="common">Japanese beetle</name>
    <dbReference type="NCBI Taxonomy" id="7064"/>
    <lineage>
        <taxon>Eukaryota</taxon>
        <taxon>Metazoa</taxon>
        <taxon>Ecdysozoa</taxon>
        <taxon>Arthropoda</taxon>
        <taxon>Hexapoda</taxon>
        <taxon>Insecta</taxon>
        <taxon>Pterygota</taxon>
        <taxon>Neoptera</taxon>
        <taxon>Endopterygota</taxon>
        <taxon>Coleoptera</taxon>
        <taxon>Polyphaga</taxon>
        <taxon>Scarabaeiformia</taxon>
        <taxon>Scarabaeidae</taxon>
        <taxon>Rutelinae</taxon>
        <taxon>Popillia</taxon>
    </lineage>
</organism>
<protein>
    <submittedName>
        <fullName evidence="1">Uncharacterized protein</fullName>
    </submittedName>
</protein>
<sequence length="101" mass="11691">MDISSIKVGEHVLVKCSGKKTQAYYVAQINYVAQIIENNYVPDGSLGVKYFKRIFESNKFVNDSDEIYEIDKDDIIMILPKPKHMKGSDRVAGYFFRRDFT</sequence>
<accession>A0AAW1LFU6</accession>
<keyword evidence="2" id="KW-1185">Reference proteome</keyword>
<name>A0AAW1LFU6_POPJA</name>
<proteinExistence type="predicted"/>
<evidence type="ECO:0000313" key="1">
    <source>
        <dbReference type="EMBL" id="KAK9731921.1"/>
    </source>
</evidence>
<dbReference type="EMBL" id="JASPKY010000124">
    <property type="protein sequence ID" value="KAK9731921.1"/>
    <property type="molecule type" value="Genomic_DNA"/>
</dbReference>
<reference evidence="1 2" key="1">
    <citation type="journal article" date="2024" name="BMC Genomics">
        <title>De novo assembly and annotation of Popillia japonica's genome with initial clues to its potential as an invasive pest.</title>
        <authorList>
            <person name="Cucini C."/>
            <person name="Boschi S."/>
            <person name="Funari R."/>
            <person name="Cardaioli E."/>
            <person name="Iannotti N."/>
            <person name="Marturano G."/>
            <person name="Paoli F."/>
            <person name="Bruttini M."/>
            <person name="Carapelli A."/>
            <person name="Frati F."/>
            <person name="Nardi F."/>
        </authorList>
    </citation>
    <scope>NUCLEOTIDE SEQUENCE [LARGE SCALE GENOMIC DNA]</scope>
    <source>
        <strain evidence="1">DMR45628</strain>
    </source>
</reference>
<dbReference type="Proteomes" id="UP001458880">
    <property type="component" value="Unassembled WGS sequence"/>
</dbReference>
<evidence type="ECO:0000313" key="2">
    <source>
        <dbReference type="Proteomes" id="UP001458880"/>
    </source>
</evidence>
<dbReference type="AlphaFoldDB" id="A0AAW1LFU6"/>